<dbReference type="SUPFAM" id="SSF56112">
    <property type="entry name" value="Protein kinase-like (PK-like)"/>
    <property type="match status" value="1"/>
</dbReference>
<evidence type="ECO:0008006" key="3">
    <source>
        <dbReference type="Google" id="ProtNLM"/>
    </source>
</evidence>
<dbReference type="OrthoDB" id="3250044at2759"/>
<organism evidence="1 2">
    <name type="scientific">Scytalidium lignicola</name>
    <name type="common">Hyphomycete</name>
    <dbReference type="NCBI Taxonomy" id="5539"/>
    <lineage>
        <taxon>Eukaryota</taxon>
        <taxon>Fungi</taxon>
        <taxon>Dikarya</taxon>
        <taxon>Ascomycota</taxon>
        <taxon>Pezizomycotina</taxon>
        <taxon>Leotiomycetes</taxon>
        <taxon>Leotiomycetes incertae sedis</taxon>
        <taxon>Scytalidium</taxon>
    </lineage>
</organism>
<protein>
    <recommendedName>
        <fullName evidence="3">Aminoglycoside phosphotransferase domain-containing protein</fullName>
    </recommendedName>
</protein>
<proteinExistence type="predicted"/>
<dbReference type="InterPro" id="IPR011009">
    <property type="entry name" value="Kinase-like_dom_sf"/>
</dbReference>
<feature type="non-terminal residue" evidence="1">
    <location>
        <position position="197"/>
    </location>
</feature>
<dbReference type="OMA" id="HKERIYR"/>
<name>A0A3E2HG14_SCYLI</name>
<evidence type="ECO:0000313" key="1">
    <source>
        <dbReference type="EMBL" id="RFU32368.1"/>
    </source>
</evidence>
<sequence length="197" mass="22307">MSTDIRVTNEYQWLDAPSGVHIPTPNELIKLCVAEDPRGYNMGLAYPPEAPVLWIKYGHSVIWNEIPAQAMAHRELQHLGSPVRVPGIFYACEMGKPGITYNFEVNYKSYIVMEYVSGKTAAKWLESTEDPAHKERIYRKVAFALSELHLIPVPLDARPVATGGGCIRHCFFDLQEAPRQYQTTEQLELHLNLINAL</sequence>
<dbReference type="STRING" id="5539.A0A3E2HG14"/>
<gene>
    <name evidence="1" type="ORF">B7463_g3967</name>
</gene>
<dbReference type="AlphaFoldDB" id="A0A3E2HG14"/>
<dbReference type="Proteomes" id="UP000258309">
    <property type="component" value="Unassembled WGS sequence"/>
</dbReference>
<dbReference type="EMBL" id="NCSJ02000056">
    <property type="protein sequence ID" value="RFU32368.1"/>
    <property type="molecule type" value="Genomic_DNA"/>
</dbReference>
<accession>A0A3E2HG14</accession>
<comment type="caution">
    <text evidence="1">The sequence shown here is derived from an EMBL/GenBank/DDBJ whole genome shotgun (WGS) entry which is preliminary data.</text>
</comment>
<keyword evidence="2" id="KW-1185">Reference proteome</keyword>
<evidence type="ECO:0000313" key="2">
    <source>
        <dbReference type="Proteomes" id="UP000258309"/>
    </source>
</evidence>
<feature type="non-terminal residue" evidence="1">
    <location>
        <position position="1"/>
    </location>
</feature>
<reference evidence="1 2" key="1">
    <citation type="submission" date="2018-05" db="EMBL/GenBank/DDBJ databases">
        <title>Draft genome sequence of Scytalidium lignicola DSM 105466, a ubiquitous saprotrophic fungus.</title>
        <authorList>
            <person name="Buettner E."/>
            <person name="Gebauer A.M."/>
            <person name="Hofrichter M."/>
            <person name="Liers C."/>
            <person name="Kellner H."/>
        </authorList>
    </citation>
    <scope>NUCLEOTIDE SEQUENCE [LARGE SCALE GENOMIC DNA]</scope>
    <source>
        <strain evidence="1 2">DSM 105466</strain>
    </source>
</reference>